<comment type="caution">
    <text evidence="2">The sequence shown here is derived from an EMBL/GenBank/DDBJ whole genome shotgun (WGS) entry which is preliminary data.</text>
</comment>
<dbReference type="SMART" id="SM00506">
    <property type="entry name" value="A1pp"/>
    <property type="match status" value="1"/>
</dbReference>
<protein>
    <recommendedName>
        <fullName evidence="1">Macro domain-containing protein</fullName>
    </recommendedName>
</protein>
<organism evidence="2">
    <name type="scientific">marine sediment metagenome</name>
    <dbReference type="NCBI Taxonomy" id="412755"/>
    <lineage>
        <taxon>unclassified sequences</taxon>
        <taxon>metagenomes</taxon>
        <taxon>ecological metagenomes</taxon>
    </lineage>
</organism>
<dbReference type="SUPFAM" id="SSF52949">
    <property type="entry name" value="Macro domain-like"/>
    <property type="match status" value="1"/>
</dbReference>
<dbReference type="InterPro" id="IPR002589">
    <property type="entry name" value="Macro_dom"/>
</dbReference>
<dbReference type="GO" id="GO:0140291">
    <property type="term" value="P:peptidyl-glutamate ADP-deribosylation"/>
    <property type="evidence" value="ECO:0007669"/>
    <property type="project" value="TreeGrafter"/>
</dbReference>
<dbReference type="PROSITE" id="PS51154">
    <property type="entry name" value="MACRO"/>
    <property type="match status" value="1"/>
</dbReference>
<gene>
    <name evidence="2" type="ORF">S01H4_16139</name>
</gene>
<reference evidence="2" key="1">
    <citation type="journal article" date="2014" name="Front. Microbiol.">
        <title>High frequency of phylogenetically diverse reductive dehalogenase-homologous genes in deep subseafloor sedimentary metagenomes.</title>
        <authorList>
            <person name="Kawai M."/>
            <person name="Futagami T."/>
            <person name="Toyoda A."/>
            <person name="Takaki Y."/>
            <person name="Nishi S."/>
            <person name="Hori S."/>
            <person name="Arai W."/>
            <person name="Tsubouchi T."/>
            <person name="Morono Y."/>
            <person name="Uchiyama I."/>
            <person name="Ito T."/>
            <person name="Fujiyama A."/>
            <person name="Inagaki F."/>
            <person name="Takami H."/>
        </authorList>
    </citation>
    <scope>NUCLEOTIDE SEQUENCE</scope>
    <source>
        <strain evidence="2">Expedition CK06-06</strain>
    </source>
</reference>
<feature type="domain" description="Macro" evidence="1">
    <location>
        <begin position="1"/>
        <end position="171"/>
    </location>
</feature>
<dbReference type="AlphaFoldDB" id="X0YDG2"/>
<dbReference type="Pfam" id="PF01661">
    <property type="entry name" value="Macro"/>
    <property type="match status" value="1"/>
</dbReference>
<proteinExistence type="predicted"/>
<evidence type="ECO:0000313" key="2">
    <source>
        <dbReference type="EMBL" id="GAG53899.1"/>
    </source>
</evidence>
<dbReference type="PANTHER" id="PTHR12521">
    <property type="entry name" value="PROTEIN C6ORF130"/>
    <property type="match status" value="1"/>
</dbReference>
<evidence type="ECO:0000259" key="1">
    <source>
        <dbReference type="PROSITE" id="PS51154"/>
    </source>
</evidence>
<dbReference type="Gene3D" id="3.40.220.10">
    <property type="entry name" value="Leucine Aminopeptidase, subunit E, domain 1"/>
    <property type="match status" value="1"/>
</dbReference>
<sequence length="171" mass="19544">MWKPKEITGMPLKKEYVVGDMFESGAQAYVVPVNCQGTAGAGLAKQFKKRYPRWYREYRMFCKAGNLSPGFVLSTTLLKPMLDEGPDEILSFPTKTRWRWPAQIQFVEMSMHGLLSVVNREDIKSVAMPHVGCGLGGLKWKDVKAILDKYLPQQRALYEVYEYTARADSRL</sequence>
<dbReference type="PANTHER" id="PTHR12521:SF0">
    <property type="entry name" value="ADP-RIBOSE GLYCOHYDROLASE OARD1"/>
    <property type="match status" value="1"/>
</dbReference>
<dbReference type="EMBL" id="BART01007071">
    <property type="protein sequence ID" value="GAG53899.1"/>
    <property type="molecule type" value="Genomic_DNA"/>
</dbReference>
<dbReference type="InterPro" id="IPR050892">
    <property type="entry name" value="ADP-ribose_metab_enzymes"/>
</dbReference>
<name>X0YDG2_9ZZZZ</name>
<dbReference type="InterPro" id="IPR043472">
    <property type="entry name" value="Macro_dom-like"/>
</dbReference>
<accession>X0YDG2</accession>